<dbReference type="CDD" id="cd05789">
    <property type="entry name" value="S1_Rrp4"/>
    <property type="match status" value="1"/>
</dbReference>
<comment type="similarity">
    <text evidence="2">Belongs to the RRP4 family.</text>
</comment>
<dbReference type="InterPro" id="IPR036612">
    <property type="entry name" value="KH_dom_type_1_sf"/>
</dbReference>
<dbReference type="GO" id="GO:0071034">
    <property type="term" value="P:CUT catabolic process"/>
    <property type="evidence" value="ECO:0007669"/>
    <property type="project" value="TreeGrafter"/>
</dbReference>
<dbReference type="HOGENOM" id="CLU_034114_3_0_1"/>
<feature type="domain" description="K Homology" evidence="9">
    <location>
        <begin position="198"/>
        <end position="239"/>
    </location>
</feature>
<organism evidence="11 12">
    <name type="scientific">Tetrapisispora phaffii (strain ATCC 24235 / CBS 4417 / NBRC 1672 / NRRL Y-8282 / UCD 70-5)</name>
    <name type="common">Yeast</name>
    <name type="synonym">Fabospora phaffii</name>
    <dbReference type="NCBI Taxonomy" id="1071381"/>
    <lineage>
        <taxon>Eukaryota</taxon>
        <taxon>Fungi</taxon>
        <taxon>Dikarya</taxon>
        <taxon>Ascomycota</taxon>
        <taxon>Saccharomycotina</taxon>
        <taxon>Saccharomycetes</taxon>
        <taxon>Saccharomycetales</taxon>
        <taxon>Saccharomycetaceae</taxon>
        <taxon>Tetrapisispora</taxon>
    </lineage>
</organism>
<name>G8BSM0_TETPH</name>
<evidence type="ECO:0000256" key="3">
    <source>
        <dbReference type="ARBA" id="ARBA00022552"/>
    </source>
</evidence>
<dbReference type="SUPFAM" id="SSF110324">
    <property type="entry name" value="Ribosomal L27 protein-like"/>
    <property type="match status" value="1"/>
</dbReference>
<dbReference type="Gene3D" id="2.40.50.140">
    <property type="entry name" value="Nucleic acid-binding proteins"/>
    <property type="match status" value="1"/>
</dbReference>
<evidence type="ECO:0000313" key="11">
    <source>
        <dbReference type="EMBL" id="CCE62841.1"/>
    </source>
</evidence>
<feature type="region of interest" description="Disordered" evidence="7">
    <location>
        <begin position="244"/>
        <end position="268"/>
    </location>
</feature>
<dbReference type="InterPro" id="IPR012340">
    <property type="entry name" value="NA-bd_OB-fold"/>
</dbReference>
<dbReference type="Proteomes" id="UP000005666">
    <property type="component" value="Chromosome 4"/>
</dbReference>
<dbReference type="GO" id="GO:0000785">
    <property type="term" value="C:chromatin"/>
    <property type="evidence" value="ECO:0007669"/>
    <property type="project" value="EnsemblFungi"/>
</dbReference>
<dbReference type="GO" id="GO:0003723">
    <property type="term" value="F:RNA binding"/>
    <property type="evidence" value="ECO:0007669"/>
    <property type="project" value="UniProtKB-KW"/>
</dbReference>
<dbReference type="OrthoDB" id="1650at2759"/>
<proteinExistence type="inferred from homology"/>
<comment type="subcellular location">
    <subcellularLocation>
        <location evidence="1">Nucleus</location>
    </subcellularLocation>
</comment>
<evidence type="ECO:0000256" key="7">
    <source>
        <dbReference type="SAM" id="MobiDB-lite"/>
    </source>
</evidence>
<dbReference type="InterPro" id="IPR004088">
    <property type="entry name" value="KH_dom_type_1"/>
</dbReference>
<gene>
    <name evidence="11" type="primary">TPHA0D02030</name>
    <name evidence="11" type="ordered locus">TPHA_0D02030</name>
</gene>
<dbReference type="Pfam" id="PF15985">
    <property type="entry name" value="KH_6"/>
    <property type="match status" value="1"/>
</dbReference>
<dbReference type="SUPFAM" id="SSF54791">
    <property type="entry name" value="Eukaryotic type KH-domain (KH-domain type I)"/>
    <property type="match status" value="1"/>
</dbReference>
<dbReference type="GO" id="GO:0000467">
    <property type="term" value="P:exonucleolytic trimming to generate mature 3'-end of 5.8S rRNA from tricistronic rRNA transcript (SSU-rRNA, 5.8S rRNA, LSU-rRNA)"/>
    <property type="evidence" value="ECO:0007669"/>
    <property type="project" value="EnsemblFungi"/>
</dbReference>
<dbReference type="GO" id="GO:0071035">
    <property type="term" value="P:nuclear polyadenylation-dependent rRNA catabolic process"/>
    <property type="evidence" value="ECO:0007669"/>
    <property type="project" value="EnsemblFungi"/>
</dbReference>
<feature type="domain" description="Exosome complex component N-terminal" evidence="8">
    <location>
        <begin position="55"/>
        <end position="92"/>
    </location>
</feature>
<dbReference type="STRING" id="1071381.G8BSM0"/>
<keyword evidence="4" id="KW-0271">Exosome</keyword>
<dbReference type="GeneID" id="11531006"/>
<evidence type="ECO:0000256" key="4">
    <source>
        <dbReference type="ARBA" id="ARBA00022835"/>
    </source>
</evidence>
<dbReference type="GO" id="GO:0071051">
    <property type="term" value="P:poly(A)-dependent snoRNA 3'-end processing"/>
    <property type="evidence" value="ECO:0007669"/>
    <property type="project" value="EnsemblFungi"/>
</dbReference>
<dbReference type="RefSeq" id="XP_003685275.1">
    <property type="nucleotide sequence ID" value="XM_003685227.1"/>
</dbReference>
<dbReference type="GO" id="GO:0000176">
    <property type="term" value="C:nuclear exosome (RNase complex)"/>
    <property type="evidence" value="ECO:0007669"/>
    <property type="project" value="EnsemblFungi"/>
</dbReference>
<dbReference type="GO" id="GO:0034475">
    <property type="term" value="P:U4 snRNA 3'-end processing"/>
    <property type="evidence" value="ECO:0007669"/>
    <property type="project" value="EnsemblFungi"/>
</dbReference>
<dbReference type="GO" id="GO:0071038">
    <property type="term" value="P:TRAMP-dependent tRNA surveillance pathway"/>
    <property type="evidence" value="ECO:0007669"/>
    <property type="project" value="EnsemblFungi"/>
</dbReference>
<dbReference type="EMBL" id="HE612859">
    <property type="protein sequence ID" value="CCE62841.1"/>
    <property type="molecule type" value="Genomic_DNA"/>
</dbReference>
<dbReference type="InterPro" id="IPR026699">
    <property type="entry name" value="Exosome_RNA_bind1/RRP40/RRP4"/>
</dbReference>
<dbReference type="Gene3D" id="2.40.50.100">
    <property type="match status" value="1"/>
</dbReference>
<dbReference type="FunFam" id="2.40.50.100:FF:000063">
    <property type="entry name" value="Exosome complex component RRP4"/>
    <property type="match status" value="1"/>
</dbReference>
<dbReference type="SUPFAM" id="SSF50249">
    <property type="entry name" value="Nucleic acid-binding proteins"/>
    <property type="match status" value="1"/>
</dbReference>
<keyword evidence="3" id="KW-0698">rRNA processing</keyword>
<protein>
    <submittedName>
        <fullName evidence="11">Uncharacterized protein</fullName>
    </submittedName>
</protein>
<dbReference type="InterPro" id="IPR048565">
    <property type="entry name" value="S1_RRP4"/>
</dbReference>
<keyword evidence="5" id="KW-0694">RNA-binding</keyword>
<dbReference type="PANTHER" id="PTHR21321">
    <property type="entry name" value="PNAS-3 RELATED"/>
    <property type="match status" value="1"/>
</dbReference>
<evidence type="ECO:0000259" key="9">
    <source>
        <dbReference type="Pfam" id="PF15985"/>
    </source>
</evidence>
<evidence type="ECO:0000313" key="12">
    <source>
        <dbReference type="Proteomes" id="UP000005666"/>
    </source>
</evidence>
<sequence length="365" mass="39902">MSDVISVIKRQSGLKYASIDNDEMENFSSDEDVPMVDIDGKSNGGKRNEAAAGEIVTPGELITEDPIWMRGHGTYFLENSTYSSAAGTISRVNRLLSVIPLKGRYTPETGDHIVGRITDVGNKRWKVDIGGKQHAVLMLGSVNLPGGILRRKSESDELQMRTFLKEGDVLNAEVQSLFQDGSASLHTRSLKYGKLRDGLLIQVPSSLVVRSKNHTHNLPGNVTVLLGVNGFIWLRKTSKMDVARETPSAGPASDISEGPTGAKSLNPTNSVSITRLEEESSWKIYSDKNDPSITPSIRQNISRYANVIKALAFCEIGLTHERIVIGYEASIAYSNIGELIEREVMESIGDDVINIEKMRGNGATE</sequence>
<dbReference type="PANTHER" id="PTHR21321:SF4">
    <property type="entry name" value="EXOSOME COMPLEX COMPONENT RRP4"/>
    <property type="match status" value="1"/>
</dbReference>
<dbReference type="CDD" id="cd22525">
    <property type="entry name" value="KH-I_Rrp4_eukar"/>
    <property type="match status" value="1"/>
</dbReference>
<dbReference type="GO" id="GO:0005730">
    <property type="term" value="C:nucleolus"/>
    <property type="evidence" value="ECO:0007669"/>
    <property type="project" value="EnsemblFungi"/>
</dbReference>
<evidence type="ECO:0000256" key="5">
    <source>
        <dbReference type="ARBA" id="ARBA00022884"/>
    </source>
</evidence>
<keyword evidence="6" id="KW-0539">Nucleus</keyword>
<evidence type="ECO:0000256" key="2">
    <source>
        <dbReference type="ARBA" id="ARBA00009155"/>
    </source>
</evidence>
<evidence type="ECO:0000259" key="8">
    <source>
        <dbReference type="Pfam" id="PF14382"/>
    </source>
</evidence>
<dbReference type="Pfam" id="PF14382">
    <property type="entry name" value="ECR1_N"/>
    <property type="match status" value="1"/>
</dbReference>
<accession>G8BSM0</accession>
<dbReference type="OMA" id="GVNGFIW"/>
<dbReference type="GO" id="GO:0000177">
    <property type="term" value="C:cytoplasmic exosome (RNase complex)"/>
    <property type="evidence" value="ECO:0007669"/>
    <property type="project" value="EnsemblFungi"/>
</dbReference>
<dbReference type="InterPro" id="IPR025721">
    <property type="entry name" value="Exosome_cplx_N_dom"/>
</dbReference>
<dbReference type="eggNOG" id="KOG3013">
    <property type="taxonomic scope" value="Eukaryota"/>
</dbReference>
<dbReference type="FunFam" id="2.40.50.140:FF:000038">
    <property type="entry name" value="Exosome complex component RRP4"/>
    <property type="match status" value="1"/>
</dbReference>
<evidence type="ECO:0000259" key="10">
    <source>
        <dbReference type="Pfam" id="PF21266"/>
    </source>
</evidence>
<dbReference type="KEGG" id="tpf:TPHA_0D02030"/>
<dbReference type="Pfam" id="PF21266">
    <property type="entry name" value="S1_RRP4"/>
    <property type="match status" value="1"/>
</dbReference>
<keyword evidence="12" id="KW-1185">Reference proteome</keyword>
<dbReference type="AlphaFoldDB" id="G8BSM0"/>
<reference evidence="11 12" key="1">
    <citation type="journal article" date="2011" name="Proc. Natl. Acad. Sci. U.S.A.">
        <title>Evolutionary erosion of yeast sex chromosomes by mating-type switching accidents.</title>
        <authorList>
            <person name="Gordon J.L."/>
            <person name="Armisen D."/>
            <person name="Proux-Wera E."/>
            <person name="Oheigeartaigh S.S."/>
            <person name="Byrne K.P."/>
            <person name="Wolfe K.H."/>
        </authorList>
    </citation>
    <scope>NUCLEOTIDE SEQUENCE [LARGE SCALE GENOMIC DNA]</scope>
    <source>
        <strain evidence="12">ATCC 24235 / CBS 4417 / NBRC 1672 / NRRL Y-8282 / UCD 70-5</strain>
    </source>
</reference>
<evidence type="ECO:0000256" key="1">
    <source>
        <dbReference type="ARBA" id="ARBA00004123"/>
    </source>
</evidence>
<dbReference type="GO" id="GO:0071028">
    <property type="term" value="P:nuclear mRNA surveillance"/>
    <property type="evidence" value="ECO:0007669"/>
    <property type="project" value="EnsemblFungi"/>
</dbReference>
<feature type="domain" description="RRP4 S1" evidence="10">
    <location>
        <begin position="104"/>
        <end position="176"/>
    </location>
</feature>
<evidence type="ECO:0000256" key="6">
    <source>
        <dbReference type="ARBA" id="ARBA00023242"/>
    </source>
</evidence>